<protein>
    <submittedName>
        <fullName evidence="3">Uncharacterized protein</fullName>
    </submittedName>
</protein>
<reference evidence="3" key="1">
    <citation type="submission" date="2022-11" db="UniProtKB">
        <authorList>
            <consortium name="WormBaseParasite"/>
        </authorList>
    </citation>
    <scope>IDENTIFICATION</scope>
</reference>
<organism evidence="2 3">
    <name type="scientific">Romanomermis culicivorax</name>
    <name type="common">Nematode worm</name>
    <dbReference type="NCBI Taxonomy" id="13658"/>
    <lineage>
        <taxon>Eukaryota</taxon>
        <taxon>Metazoa</taxon>
        <taxon>Ecdysozoa</taxon>
        <taxon>Nematoda</taxon>
        <taxon>Enoplea</taxon>
        <taxon>Dorylaimia</taxon>
        <taxon>Mermithida</taxon>
        <taxon>Mermithoidea</taxon>
        <taxon>Mermithidae</taxon>
        <taxon>Romanomermis</taxon>
    </lineage>
</organism>
<evidence type="ECO:0000313" key="2">
    <source>
        <dbReference type="Proteomes" id="UP000887565"/>
    </source>
</evidence>
<evidence type="ECO:0000313" key="3">
    <source>
        <dbReference type="WBParaSite" id="nRc.2.0.1.t26253-RA"/>
    </source>
</evidence>
<sequence>SCYSKEQAVNASKDHPENGQEPPTQPRHEFQKAYIYFMYINMQTSSCALLGNVTDAEKTAVQLIPVGYLTNFRNNLNVVHIDNECLEIIATNYETYQKILYFQEFFEFFL</sequence>
<feature type="region of interest" description="Disordered" evidence="1">
    <location>
        <begin position="1"/>
        <end position="26"/>
    </location>
</feature>
<name>A0A915JJG5_ROMCU</name>
<evidence type="ECO:0000256" key="1">
    <source>
        <dbReference type="SAM" id="MobiDB-lite"/>
    </source>
</evidence>
<proteinExistence type="predicted"/>
<feature type="compositionally biased region" description="Polar residues" evidence="1">
    <location>
        <begin position="1"/>
        <end position="10"/>
    </location>
</feature>
<dbReference type="WBParaSite" id="nRc.2.0.1.t26253-RA">
    <property type="protein sequence ID" value="nRc.2.0.1.t26253-RA"/>
    <property type="gene ID" value="nRc.2.0.1.g26253"/>
</dbReference>
<accession>A0A915JJG5</accession>
<dbReference type="AlphaFoldDB" id="A0A915JJG5"/>
<dbReference type="Proteomes" id="UP000887565">
    <property type="component" value="Unplaced"/>
</dbReference>
<keyword evidence="2" id="KW-1185">Reference proteome</keyword>